<reference evidence="2 3" key="1">
    <citation type="journal article" date="2003" name="Genome Res.">
        <title>Comparative genome analysis of Vibrio vulnificus, a marine pathogen.</title>
        <authorList>
            <person name="Chen C.Y."/>
            <person name="Wu K.M."/>
            <person name="Chang Y.C."/>
            <person name="Chang C.H."/>
            <person name="Tsai H.C."/>
            <person name="Liao T.L."/>
            <person name="Liu Y.M."/>
            <person name="Chen H.J."/>
            <person name="Shen A.B."/>
            <person name="Li J.C."/>
            <person name="Su T.L."/>
            <person name="Shao C.P."/>
            <person name="Lee C.T."/>
            <person name="Hor L.I."/>
            <person name="Tsai S.F."/>
        </authorList>
    </citation>
    <scope>NUCLEOTIDE SEQUENCE [LARGE SCALE GENOMIC DNA]</scope>
    <source>
        <strain evidence="2 3">YJ016</strain>
    </source>
</reference>
<accession>Q7MLY3</accession>
<keyword evidence="1" id="KW-0472">Membrane</keyword>
<name>Q7MLY3_VIBVY</name>
<evidence type="ECO:0000313" key="3">
    <source>
        <dbReference type="Proteomes" id="UP000002675"/>
    </source>
</evidence>
<proteinExistence type="predicted"/>
<organism evidence="2 3">
    <name type="scientific">Vibrio vulnificus (strain YJ016)</name>
    <dbReference type="NCBI Taxonomy" id="196600"/>
    <lineage>
        <taxon>Bacteria</taxon>
        <taxon>Pseudomonadati</taxon>
        <taxon>Pseudomonadota</taxon>
        <taxon>Gammaproteobacteria</taxon>
        <taxon>Vibrionales</taxon>
        <taxon>Vibrionaceae</taxon>
        <taxon>Vibrio</taxon>
    </lineage>
</organism>
<gene>
    <name evidence="2" type="ordered locus">VV1293</name>
</gene>
<protein>
    <submittedName>
        <fullName evidence="2">Uncharacterized protein</fullName>
    </submittedName>
</protein>
<dbReference type="EMBL" id="BA000037">
    <property type="protein sequence ID" value="BAC94057.1"/>
    <property type="molecule type" value="Genomic_DNA"/>
</dbReference>
<sequence>MMNNGQHGFLVINNHVFGLAYNAIFTMMMNITFTTAKHWQTSLICPSQPAVEY</sequence>
<dbReference type="Proteomes" id="UP000002675">
    <property type="component" value="Chromosome I"/>
</dbReference>
<keyword evidence="1" id="KW-1133">Transmembrane helix</keyword>
<feature type="transmembrane region" description="Helical" evidence="1">
    <location>
        <begin position="12"/>
        <end position="33"/>
    </location>
</feature>
<dbReference type="AlphaFoldDB" id="Q7MLY3"/>
<dbReference type="KEGG" id="vvy:VV1293"/>
<evidence type="ECO:0000313" key="2">
    <source>
        <dbReference type="EMBL" id="BAC94057.1"/>
    </source>
</evidence>
<evidence type="ECO:0000256" key="1">
    <source>
        <dbReference type="SAM" id="Phobius"/>
    </source>
</evidence>
<dbReference type="HOGENOM" id="CLU_3067560_0_0_6"/>
<keyword evidence="1" id="KW-0812">Transmembrane</keyword>